<dbReference type="InterPro" id="IPR004776">
    <property type="entry name" value="Mem_transp_PIN-like"/>
</dbReference>
<dbReference type="AlphaFoldDB" id="A0A1B6CSN7"/>
<evidence type="ECO:0000313" key="8">
    <source>
        <dbReference type="EMBL" id="JAS16462.1"/>
    </source>
</evidence>
<keyword evidence="2 6" id="KW-0812">Transmembrane</keyword>
<keyword evidence="4 6" id="KW-0472">Membrane</keyword>
<gene>
    <name evidence="8" type="ORF">g.8839</name>
</gene>
<evidence type="ECO:0000256" key="4">
    <source>
        <dbReference type="ARBA" id="ARBA00023136"/>
    </source>
</evidence>
<evidence type="ECO:0000256" key="1">
    <source>
        <dbReference type="ARBA" id="ARBA00004141"/>
    </source>
</evidence>
<keyword evidence="3 6" id="KW-1133">Transmembrane helix</keyword>
<evidence type="ECO:0000256" key="3">
    <source>
        <dbReference type="ARBA" id="ARBA00022989"/>
    </source>
</evidence>
<feature type="compositionally biased region" description="Polar residues" evidence="5">
    <location>
        <begin position="577"/>
        <end position="586"/>
    </location>
</feature>
<evidence type="ECO:0000259" key="7">
    <source>
        <dbReference type="PROSITE" id="PS50186"/>
    </source>
</evidence>
<dbReference type="Gene3D" id="1.10.10.10">
    <property type="entry name" value="Winged helix-like DNA-binding domain superfamily/Winged helix DNA-binding domain"/>
    <property type="match status" value="1"/>
</dbReference>
<feature type="transmembrane region" description="Helical" evidence="6">
    <location>
        <begin position="602"/>
        <end position="625"/>
    </location>
</feature>
<evidence type="ECO:0000256" key="5">
    <source>
        <dbReference type="SAM" id="MobiDB-lite"/>
    </source>
</evidence>
<feature type="transmembrane region" description="Helical" evidence="6">
    <location>
        <begin position="327"/>
        <end position="349"/>
    </location>
</feature>
<feature type="region of interest" description="Disordered" evidence="5">
    <location>
        <begin position="569"/>
        <end position="590"/>
    </location>
</feature>
<feature type="transmembrane region" description="Helical" evidence="6">
    <location>
        <begin position="26"/>
        <end position="44"/>
    </location>
</feature>
<organism evidence="8">
    <name type="scientific">Clastoptera arizonana</name>
    <name type="common">Arizona spittle bug</name>
    <dbReference type="NCBI Taxonomy" id="38151"/>
    <lineage>
        <taxon>Eukaryota</taxon>
        <taxon>Metazoa</taxon>
        <taxon>Ecdysozoa</taxon>
        <taxon>Arthropoda</taxon>
        <taxon>Hexapoda</taxon>
        <taxon>Insecta</taxon>
        <taxon>Pterygota</taxon>
        <taxon>Neoptera</taxon>
        <taxon>Paraneoptera</taxon>
        <taxon>Hemiptera</taxon>
        <taxon>Auchenorrhyncha</taxon>
        <taxon>Cercopoidea</taxon>
        <taxon>Clastopteridae</taxon>
        <taxon>Clastoptera</taxon>
    </lineage>
</organism>
<feature type="transmembrane region" description="Helical" evidence="6">
    <location>
        <begin position="300"/>
        <end position="320"/>
    </location>
</feature>
<feature type="domain" description="DEP" evidence="7">
    <location>
        <begin position="722"/>
        <end position="781"/>
    </location>
</feature>
<accession>A0A1B6CSN7</accession>
<dbReference type="Pfam" id="PF00610">
    <property type="entry name" value="DEP"/>
    <property type="match status" value="1"/>
</dbReference>
<feature type="transmembrane region" description="Helical" evidence="6">
    <location>
        <begin position="513"/>
        <end position="535"/>
    </location>
</feature>
<dbReference type="InterPro" id="IPR000591">
    <property type="entry name" value="DEP_dom"/>
</dbReference>
<feature type="transmembrane region" description="Helical" evidence="6">
    <location>
        <begin position="369"/>
        <end position="390"/>
    </location>
</feature>
<feature type="transmembrane region" description="Helical" evidence="6">
    <location>
        <begin position="148"/>
        <end position="173"/>
    </location>
</feature>
<dbReference type="GO" id="GO:0016020">
    <property type="term" value="C:membrane"/>
    <property type="evidence" value="ECO:0007669"/>
    <property type="project" value="UniProtKB-SubCell"/>
</dbReference>
<comment type="subcellular location">
    <subcellularLocation>
        <location evidence="1">Membrane</location>
        <topology evidence="1">Multi-pass membrane protein</topology>
    </subcellularLocation>
</comment>
<dbReference type="InterPro" id="IPR036390">
    <property type="entry name" value="WH_DNA-bd_sf"/>
</dbReference>
<dbReference type="SUPFAM" id="SSF46785">
    <property type="entry name" value="Winged helix' DNA-binding domain"/>
    <property type="match status" value="1"/>
</dbReference>
<dbReference type="PANTHER" id="PTHR22829:SF5">
    <property type="entry name" value="INTEGRAL MEMBRANE PROTEIN GPR155"/>
    <property type="match status" value="1"/>
</dbReference>
<proteinExistence type="predicted"/>
<feature type="transmembrane region" description="Helical" evidence="6">
    <location>
        <begin position="229"/>
        <end position="247"/>
    </location>
</feature>
<dbReference type="InterPro" id="IPR051832">
    <property type="entry name" value="mTOR-Rac_regulators"/>
</dbReference>
<dbReference type="GO" id="GO:0030514">
    <property type="term" value="P:negative regulation of BMP signaling pathway"/>
    <property type="evidence" value="ECO:0007669"/>
    <property type="project" value="TreeGrafter"/>
</dbReference>
<name>A0A1B6CSN7_9HEMI</name>
<dbReference type="EMBL" id="GEDC01020836">
    <property type="protein sequence ID" value="JAS16462.1"/>
    <property type="molecule type" value="Transcribed_RNA"/>
</dbReference>
<dbReference type="PANTHER" id="PTHR22829">
    <property type="entry name" value="DEP DOMAIN PROTEIN"/>
    <property type="match status" value="1"/>
</dbReference>
<feature type="transmembrane region" description="Helical" evidence="6">
    <location>
        <begin position="83"/>
        <end position="108"/>
    </location>
</feature>
<feature type="transmembrane region" description="Helical" evidence="6">
    <location>
        <begin position="120"/>
        <end position="142"/>
    </location>
</feature>
<evidence type="ECO:0000256" key="2">
    <source>
        <dbReference type="ARBA" id="ARBA00022692"/>
    </source>
</evidence>
<dbReference type="SMART" id="SM00049">
    <property type="entry name" value="DEP"/>
    <property type="match status" value="1"/>
</dbReference>
<dbReference type="InterPro" id="IPR036388">
    <property type="entry name" value="WH-like_DNA-bd_sf"/>
</dbReference>
<feature type="transmembrane region" description="Helical" evidence="6">
    <location>
        <begin position="194"/>
        <end position="217"/>
    </location>
</feature>
<reference evidence="8" key="1">
    <citation type="submission" date="2015-12" db="EMBL/GenBank/DDBJ databases">
        <title>De novo transcriptome assembly of four potential Pierce s Disease insect vectors from Arizona vineyards.</title>
        <authorList>
            <person name="Tassone E.E."/>
        </authorList>
    </citation>
    <scope>NUCLEOTIDE SEQUENCE</scope>
</reference>
<feature type="transmembrane region" description="Helical" evidence="6">
    <location>
        <begin position="429"/>
        <end position="454"/>
    </location>
</feature>
<dbReference type="GO" id="GO:0035556">
    <property type="term" value="P:intracellular signal transduction"/>
    <property type="evidence" value="ECO:0007669"/>
    <property type="project" value="InterPro"/>
</dbReference>
<evidence type="ECO:0000256" key="6">
    <source>
        <dbReference type="SAM" id="Phobius"/>
    </source>
</evidence>
<feature type="transmembrane region" description="Helical" evidence="6">
    <location>
        <begin position="402"/>
        <end position="423"/>
    </location>
</feature>
<dbReference type="PROSITE" id="PS50186">
    <property type="entry name" value="DEP"/>
    <property type="match status" value="1"/>
</dbReference>
<dbReference type="GO" id="GO:0055085">
    <property type="term" value="P:transmembrane transport"/>
    <property type="evidence" value="ECO:0007669"/>
    <property type="project" value="InterPro"/>
</dbReference>
<feature type="transmembrane region" description="Helical" evidence="6">
    <location>
        <begin position="259"/>
        <end position="280"/>
    </location>
</feature>
<dbReference type="Pfam" id="PF03547">
    <property type="entry name" value="Mem_trans"/>
    <property type="match status" value="1"/>
</dbReference>
<protein>
    <recommendedName>
        <fullName evidence="7">DEP domain-containing protein</fullName>
    </recommendedName>
</protein>
<sequence>MMDLKYLEALTTSLPTNMQDTTLDNLYPALLQCFAVILCGYLAGKWKIVTQDQCTGLNTFVGTFCLPSLIFMSLALLDLSSVNWYFLVSVLIAKAIVFVSVMAITLLIARPFSPGRSGLFAIFCTQSNDFAIGFPIVAAIYQKTHPEYISYIYLLAPVNLVILNPFAFVLMEFHKQKTLLPGENDMTTVKMIKSILQSIATNPVVFMTLFGMLANIVCNHTLPIVVSEILNVFGSAFIGTALFLLGLRMVDKVGRPTGIALLVPGILIAVKLIALPLIIREVVNLVLHSSGSSAQETQEMSTYGFLYGTFPSAPGVFVYATRYALDIDLIASSMVACTIVSAPLMFASAKMVVASNLHPVQYMQTLDLIEFYVSIVASLSSIWLLVSMIVNKKFQSLPYRMTIFLILSQLLGCIGFLTSHFPYQTLHDINFAVVTVGDLSTCLWTAFISAALLMIECRRIALLSKLQPLFIFLAWGLPSIVSLVFIFKGVRQLSPTPLVVDDGYEYGQVQATIYLFTFVISFLGTLVCLVLYQWYQRRRKQYLLLVREANECVTSIQATDGEITARRSSEDEILESQRPSNGTNAATRLDEENKEEQEMLRLIVLLVFLLCCIFIRLSMCIWRVITEDIYGDYVELLFIDTTLNRGQSLIVLAVLGMDMELLIQPIISWTSHLWYGGDTVKLPGLEELQFETKHVCEQFISHHLDQCKSDIALDKRINLWRYEKVFSGSDLVSWLVTHNVAETRNEAAQYGFHLLYGRLIKHVHDVQLFHDSSQILYTFITPN</sequence>
<feature type="transmembrane region" description="Helical" evidence="6">
    <location>
        <begin position="466"/>
        <end position="487"/>
    </location>
</feature>
<feature type="transmembrane region" description="Helical" evidence="6">
    <location>
        <begin position="56"/>
        <end position="77"/>
    </location>
</feature>